<protein>
    <submittedName>
        <fullName evidence="2">DUF308 domain-containing protein</fullName>
    </submittedName>
</protein>
<evidence type="ECO:0000313" key="4">
    <source>
        <dbReference type="Proteomes" id="UP000675747"/>
    </source>
</evidence>
<evidence type="ECO:0000256" key="1">
    <source>
        <dbReference type="SAM" id="Phobius"/>
    </source>
</evidence>
<dbReference type="AlphaFoldDB" id="A0A8J7VVV3"/>
<gene>
    <name evidence="3" type="ORF">KB893_002635</name>
    <name evidence="2" type="ORF">KB893_10225</name>
</gene>
<feature type="transmembrane region" description="Helical" evidence="1">
    <location>
        <begin position="40"/>
        <end position="62"/>
    </location>
</feature>
<keyword evidence="1" id="KW-0472">Membrane</keyword>
<evidence type="ECO:0000313" key="2">
    <source>
        <dbReference type="EMBL" id="MBR0562888.1"/>
    </source>
</evidence>
<dbReference type="Proteomes" id="UP000675747">
    <property type="component" value="Unassembled WGS sequence"/>
</dbReference>
<organism evidence="2">
    <name type="scientific">Coralloluteibacterium stylophorae</name>
    <dbReference type="NCBI Taxonomy" id="1776034"/>
    <lineage>
        <taxon>Bacteria</taxon>
        <taxon>Pseudomonadati</taxon>
        <taxon>Pseudomonadota</taxon>
        <taxon>Gammaproteobacteria</taxon>
        <taxon>Lysobacterales</taxon>
        <taxon>Lysobacteraceae</taxon>
        <taxon>Coralloluteibacterium</taxon>
    </lineage>
</organism>
<feature type="transmembrane region" description="Helical" evidence="1">
    <location>
        <begin position="128"/>
        <end position="150"/>
    </location>
</feature>
<reference evidence="3 4" key="1">
    <citation type="journal article" date="2021" name="Microbiol. Resour. Announc.">
        <title>Draft Genome Sequence of Coralloluteibacterium stylophorae LMG 29479T.</title>
        <authorList>
            <person name="Karlyshev A.V."/>
            <person name="Kudryashova E.B."/>
            <person name="Ariskina E.V."/>
            <person name="Conroy A.P."/>
            <person name="Abidueva E.Y."/>
        </authorList>
    </citation>
    <scope>NUCLEOTIDE SEQUENCE [LARGE SCALE GENOMIC DNA]</scope>
    <source>
        <strain evidence="3 4">LMG 29479</strain>
    </source>
</reference>
<feature type="transmembrane region" description="Helical" evidence="1">
    <location>
        <begin position="156"/>
        <end position="179"/>
    </location>
</feature>
<dbReference type="Pfam" id="PF03729">
    <property type="entry name" value="DUF308"/>
    <property type="match status" value="1"/>
</dbReference>
<feature type="transmembrane region" description="Helical" evidence="1">
    <location>
        <begin position="74"/>
        <end position="92"/>
    </location>
</feature>
<dbReference type="EMBL" id="JAGQFT020000002">
    <property type="protein sequence ID" value="MBS7456031.1"/>
    <property type="molecule type" value="Genomic_DNA"/>
</dbReference>
<keyword evidence="4" id="KW-1185">Reference proteome</keyword>
<feature type="transmembrane region" description="Helical" evidence="1">
    <location>
        <begin position="98"/>
        <end position="116"/>
    </location>
</feature>
<keyword evidence="1" id="KW-0812">Transmembrane</keyword>
<proteinExistence type="predicted"/>
<evidence type="ECO:0000313" key="3">
    <source>
        <dbReference type="EMBL" id="MBS7456031.1"/>
    </source>
</evidence>
<comment type="caution">
    <text evidence="2">The sequence shown here is derived from an EMBL/GenBank/DDBJ whole genome shotgun (WGS) entry which is preliminary data.</text>
</comment>
<dbReference type="InterPro" id="IPR005325">
    <property type="entry name" value="DUF308_memb"/>
</dbReference>
<name>A0A8J7VVV3_9GAMM</name>
<reference evidence="2" key="2">
    <citation type="submission" date="2021-04" db="EMBL/GenBank/DDBJ databases">
        <authorList>
            <person name="Karlyshev A.V."/>
        </authorList>
    </citation>
    <scope>NUCLEOTIDE SEQUENCE</scope>
    <source>
        <strain evidence="2">LMG 29479</strain>
    </source>
</reference>
<dbReference type="EMBL" id="JAGQFT010000081">
    <property type="protein sequence ID" value="MBR0562888.1"/>
    <property type="molecule type" value="Genomic_DNA"/>
</dbReference>
<sequence>MQTPSLSGASRWLTRYYSARAAFSLAWVAAAFALGRGHAAVAAVLLCLYPAWDAVANYVDAVRSGGLRRNPTQALNAVVSLVAAAMALLAVQRGPGPVLGLFGAWAIVAGLLQLATAVRRWKTQSAQWASVLSGAQSALAGGFFIKQAFAPVAPPIVTIAGYAAIGALYFLVSAIWLALKARRGGAGEPVGA</sequence>
<accession>A0A8J7VVV3</accession>
<feature type="transmembrane region" description="Helical" evidence="1">
    <location>
        <begin position="12"/>
        <end position="34"/>
    </location>
</feature>
<keyword evidence="1" id="KW-1133">Transmembrane helix</keyword>
<dbReference type="RefSeq" id="WP_211926811.1">
    <property type="nucleotide sequence ID" value="NZ_JAGQFT020000002.1"/>
</dbReference>